<evidence type="ECO:0000256" key="1">
    <source>
        <dbReference type="SAM" id="Phobius"/>
    </source>
</evidence>
<proteinExistence type="predicted"/>
<dbReference type="Proteomes" id="UP000199062">
    <property type="component" value="Unassembled WGS sequence"/>
</dbReference>
<gene>
    <name evidence="2" type="ORF">SAMN05216559_0168</name>
</gene>
<evidence type="ECO:0000313" key="2">
    <source>
        <dbReference type="EMBL" id="SFR86044.1"/>
    </source>
</evidence>
<keyword evidence="1" id="KW-1133">Transmembrane helix</keyword>
<feature type="transmembrane region" description="Helical" evidence="1">
    <location>
        <begin position="86"/>
        <end position="107"/>
    </location>
</feature>
<keyword evidence="1" id="KW-0812">Transmembrane</keyword>
<name>A0A1I6K4F3_9EURY</name>
<dbReference type="AlphaFoldDB" id="A0A1I6K4F3"/>
<accession>A0A1I6K4F3</accession>
<keyword evidence="3" id="KW-1185">Reference proteome</keyword>
<dbReference type="STRING" id="767519.SAMN05216559_0168"/>
<dbReference type="EMBL" id="FOZK01000001">
    <property type="protein sequence ID" value="SFR86044.1"/>
    <property type="molecule type" value="Genomic_DNA"/>
</dbReference>
<evidence type="ECO:0000313" key="3">
    <source>
        <dbReference type="Proteomes" id="UP000199062"/>
    </source>
</evidence>
<feature type="transmembrane region" description="Helical" evidence="1">
    <location>
        <begin position="57"/>
        <end position="74"/>
    </location>
</feature>
<reference evidence="2 3" key="1">
    <citation type="submission" date="2016-10" db="EMBL/GenBank/DDBJ databases">
        <authorList>
            <person name="de Groot N.N."/>
        </authorList>
    </citation>
    <scope>NUCLEOTIDE SEQUENCE [LARGE SCALE GENOMIC DNA]</scope>
    <source>
        <strain evidence="2 3">CGMCC 1.10457</strain>
    </source>
</reference>
<protein>
    <submittedName>
        <fullName evidence="2">Uncharacterized protein</fullName>
    </submittedName>
</protein>
<keyword evidence="1" id="KW-0472">Membrane</keyword>
<sequence length="118" mass="12622">MLYGAVGGIVMAAQAIQDPVAAFVESPLGMSVLYLFHIGFVTGIASLVGYTWARYSLVTPVVVIALLSIDIVQPDSLSLGNPYVRNLFSLLYAFVAMIVLGVVEYALRAVTGRLLADR</sequence>
<feature type="transmembrane region" description="Helical" evidence="1">
    <location>
        <begin position="31"/>
        <end position="50"/>
    </location>
</feature>
<organism evidence="2 3">
    <name type="scientific">Halomicrobium zhouii</name>
    <dbReference type="NCBI Taxonomy" id="767519"/>
    <lineage>
        <taxon>Archaea</taxon>
        <taxon>Methanobacteriati</taxon>
        <taxon>Methanobacteriota</taxon>
        <taxon>Stenosarchaea group</taxon>
        <taxon>Halobacteria</taxon>
        <taxon>Halobacteriales</taxon>
        <taxon>Haloarculaceae</taxon>
        <taxon>Halomicrobium</taxon>
    </lineage>
</organism>